<dbReference type="Pfam" id="PF00225">
    <property type="entry name" value="Kinesin"/>
    <property type="match status" value="1"/>
</dbReference>
<dbReference type="PRINTS" id="PR00380">
    <property type="entry name" value="KINESINHEAVY"/>
</dbReference>
<comment type="subcellular location">
    <subcellularLocation>
        <location evidence="1">Cytoplasm</location>
        <location evidence="1">Cytoskeleton</location>
    </subcellularLocation>
</comment>
<dbReference type="EMBL" id="JANPWB010000003">
    <property type="protein sequence ID" value="KAJ1203587.1"/>
    <property type="molecule type" value="Genomic_DNA"/>
</dbReference>
<name>A0AAV7VQA1_PLEWA</name>
<dbReference type="GO" id="GO:0003777">
    <property type="term" value="F:microtubule motor activity"/>
    <property type="evidence" value="ECO:0007669"/>
    <property type="project" value="InterPro"/>
</dbReference>
<protein>
    <recommendedName>
        <fullName evidence="10">Kinesin motor domain-containing protein</fullName>
    </recommendedName>
</protein>
<evidence type="ECO:0000256" key="4">
    <source>
        <dbReference type="ARBA" id="ARBA00022741"/>
    </source>
</evidence>
<comment type="caution">
    <text evidence="9">Lacks conserved residue(s) required for the propagation of feature annotation.</text>
</comment>
<evidence type="ECO:0000256" key="5">
    <source>
        <dbReference type="ARBA" id="ARBA00022840"/>
    </source>
</evidence>
<dbReference type="GO" id="GO:0005524">
    <property type="term" value="F:ATP binding"/>
    <property type="evidence" value="ECO:0007669"/>
    <property type="project" value="UniProtKB-KW"/>
</dbReference>
<evidence type="ECO:0000259" key="10">
    <source>
        <dbReference type="PROSITE" id="PS50067"/>
    </source>
</evidence>
<dbReference type="PANTHER" id="PTHR47969:SF21">
    <property type="entry name" value="KINESIN-LIKE PROTEIN"/>
    <property type="match status" value="1"/>
</dbReference>
<comment type="caution">
    <text evidence="11">The sequence shown here is derived from an EMBL/GenBank/DDBJ whole genome shotgun (WGS) entry which is preliminary data.</text>
</comment>
<dbReference type="GO" id="GO:0005874">
    <property type="term" value="C:microtubule"/>
    <property type="evidence" value="ECO:0007669"/>
    <property type="project" value="UniProtKB-KW"/>
</dbReference>
<dbReference type="Proteomes" id="UP001066276">
    <property type="component" value="Chromosome 2_1"/>
</dbReference>
<evidence type="ECO:0000256" key="3">
    <source>
        <dbReference type="ARBA" id="ARBA00022701"/>
    </source>
</evidence>
<organism evidence="11 12">
    <name type="scientific">Pleurodeles waltl</name>
    <name type="common">Iberian ribbed newt</name>
    <dbReference type="NCBI Taxonomy" id="8319"/>
    <lineage>
        <taxon>Eukaryota</taxon>
        <taxon>Metazoa</taxon>
        <taxon>Chordata</taxon>
        <taxon>Craniata</taxon>
        <taxon>Vertebrata</taxon>
        <taxon>Euteleostomi</taxon>
        <taxon>Amphibia</taxon>
        <taxon>Batrachia</taxon>
        <taxon>Caudata</taxon>
        <taxon>Salamandroidea</taxon>
        <taxon>Salamandridae</taxon>
        <taxon>Pleurodelinae</taxon>
        <taxon>Pleurodeles</taxon>
    </lineage>
</organism>
<dbReference type="PROSITE" id="PS50067">
    <property type="entry name" value="KINESIN_MOTOR_2"/>
    <property type="match status" value="1"/>
</dbReference>
<dbReference type="InterPro" id="IPR027640">
    <property type="entry name" value="Kinesin-like_fam"/>
</dbReference>
<keyword evidence="8" id="KW-0206">Cytoskeleton</keyword>
<dbReference type="AlphaFoldDB" id="A0AAV7VQA1"/>
<dbReference type="GO" id="GO:0007018">
    <property type="term" value="P:microtubule-based movement"/>
    <property type="evidence" value="ECO:0007669"/>
    <property type="project" value="InterPro"/>
</dbReference>
<evidence type="ECO:0000256" key="2">
    <source>
        <dbReference type="ARBA" id="ARBA00022490"/>
    </source>
</evidence>
<sequence length="204" mass="22993">MLGSTWPQPTSERPCVPVQKQNTWRNYQPGMWIGAISIILEPSNPPPDDKGKDWLRAGKLNLVDLAGSERPSKTGATGQRLKEATKINLSLSALGNVICALVDSKCKHIPYRDSKLTRLLQDSFGGNTKTLMVACLSPAENNYEETLSTLRYANRAKNIKNKPHINEDPKDTLLREYQEEIKKLKELLAKQICQNDLREQSCYQ</sequence>
<dbReference type="InterPro" id="IPR027417">
    <property type="entry name" value="P-loop_NTPase"/>
</dbReference>
<keyword evidence="5" id="KW-0067">ATP-binding</keyword>
<gene>
    <name evidence="11" type="ORF">NDU88_007372</name>
</gene>
<dbReference type="PROSITE" id="PS00411">
    <property type="entry name" value="KINESIN_MOTOR_1"/>
    <property type="match status" value="1"/>
</dbReference>
<evidence type="ECO:0000256" key="1">
    <source>
        <dbReference type="ARBA" id="ARBA00004245"/>
    </source>
</evidence>
<keyword evidence="6" id="KW-0175">Coiled coil</keyword>
<dbReference type="PANTHER" id="PTHR47969">
    <property type="entry name" value="CHROMOSOME-ASSOCIATED KINESIN KIF4A-RELATED"/>
    <property type="match status" value="1"/>
</dbReference>
<evidence type="ECO:0000256" key="7">
    <source>
        <dbReference type="ARBA" id="ARBA00023175"/>
    </source>
</evidence>
<dbReference type="SUPFAM" id="SSF52540">
    <property type="entry name" value="P-loop containing nucleoside triphosphate hydrolases"/>
    <property type="match status" value="1"/>
</dbReference>
<evidence type="ECO:0000256" key="8">
    <source>
        <dbReference type="ARBA" id="ARBA00023212"/>
    </source>
</evidence>
<comment type="similarity">
    <text evidence="9">Belongs to the TRAFAC class myosin-kinesin ATPase superfamily. Kinesin family.</text>
</comment>
<keyword evidence="4" id="KW-0547">Nucleotide-binding</keyword>
<evidence type="ECO:0000256" key="6">
    <source>
        <dbReference type="ARBA" id="ARBA00023054"/>
    </source>
</evidence>
<keyword evidence="12" id="KW-1185">Reference proteome</keyword>
<feature type="domain" description="Kinesin motor" evidence="10">
    <location>
        <begin position="1"/>
        <end position="159"/>
    </location>
</feature>
<evidence type="ECO:0000313" key="12">
    <source>
        <dbReference type="Proteomes" id="UP001066276"/>
    </source>
</evidence>
<evidence type="ECO:0000256" key="9">
    <source>
        <dbReference type="PROSITE-ProRule" id="PRU00283"/>
    </source>
</evidence>
<dbReference type="InterPro" id="IPR019821">
    <property type="entry name" value="Kinesin_motor_CS"/>
</dbReference>
<proteinExistence type="inferred from homology"/>
<keyword evidence="7" id="KW-0505">Motor protein</keyword>
<evidence type="ECO:0000313" key="11">
    <source>
        <dbReference type="EMBL" id="KAJ1203587.1"/>
    </source>
</evidence>
<keyword evidence="3" id="KW-0493">Microtubule</keyword>
<reference evidence="11" key="1">
    <citation type="journal article" date="2022" name="bioRxiv">
        <title>Sequencing and chromosome-scale assembly of the giantPleurodeles waltlgenome.</title>
        <authorList>
            <person name="Brown T."/>
            <person name="Elewa A."/>
            <person name="Iarovenko S."/>
            <person name="Subramanian E."/>
            <person name="Araus A.J."/>
            <person name="Petzold A."/>
            <person name="Susuki M."/>
            <person name="Suzuki K.-i.T."/>
            <person name="Hayashi T."/>
            <person name="Toyoda A."/>
            <person name="Oliveira C."/>
            <person name="Osipova E."/>
            <person name="Leigh N.D."/>
            <person name="Simon A."/>
            <person name="Yun M.H."/>
        </authorList>
    </citation>
    <scope>NUCLEOTIDE SEQUENCE</scope>
    <source>
        <strain evidence="11">20211129_DDA</strain>
        <tissue evidence="11">Liver</tissue>
    </source>
</reference>
<dbReference type="InterPro" id="IPR036961">
    <property type="entry name" value="Kinesin_motor_dom_sf"/>
</dbReference>
<dbReference type="GO" id="GO:0008017">
    <property type="term" value="F:microtubule binding"/>
    <property type="evidence" value="ECO:0007669"/>
    <property type="project" value="InterPro"/>
</dbReference>
<accession>A0AAV7VQA1</accession>
<keyword evidence="2" id="KW-0963">Cytoplasm</keyword>
<dbReference type="InterPro" id="IPR001752">
    <property type="entry name" value="Kinesin_motor_dom"/>
</dbReference>
<dbReference type="Gene3D" id="3.40.850.10">
    <property type="entry name" value="Kinesin motor domain"/>
    <property type="match status" value="1"/>
</dbReference>
<dbReference type="SMART" id="SM00129">
    <property type="entry name" value="KISc"/>
    <property type="match status" value="1"/>
</dbReference>